<feature type="transmembrane region" description="Helical" evidence="6">
    <location>
        <begin position="26"/>
        <end position="46"/>
    </location>
</feature>
<protein>
    <recommendedName>
        <fullName evidence="6">TVP38/TMEM64 family membrane protein</fullName>
    </recommendedName>
</protein>
<feature type="transmembrane region" description="Helical" evidence="6">
    <location>
        <begin position="185"/>
        <end position="207"/>
    </location>
</feature>
<dbReference type="GO" id="GO:0005886">
    <property type="term" value="C:plasma membrane"/>
    <property type="evidence" value="ECO:0007669"/>
    <property type="project" value="UniProtKB-SubCell"/>
</dbReference>
<feature type="transmembrane region" description="Helical" evidence="6">
    <location>
        <begin position="213"/>
        <end position="231"/>
    </location>
</feature>
<evidence type="ECO:0000256" key="2">
    <source>
        <dbReference type="ARBA" id="ARBA00022475"/>
    </source>
</evidence>
<dbReference type="PANTHER" id="PTHR12677">
    <property type="entry name" value="GOLGI APPARATUS MEMBRANE PROTEIN TVP38-RELATED"/>
    <property type="match status" value="1"/>
</dbReference>
<organism evidence="8 9">
    <name type="scientific">Clostridium amylolyticum</name>
    <dbReference type="NCBI Taxonomy" id="1121298"/>
    <lineage>
        <taxon>Bacteria</taxon>
        <taxon>Bacillati</taxon>
        <taxon>Bacillota</taxon>
        <taxon>Clostridia</taxon>
        <taxon>Eubacteriales</taxon>
        <taxon>Clostridiaceae</taxon>
        <taxon>Clostridium</taxon>
    </lineage>
</organism>
<comment type="subcellular location">
    <subcellularLocation>
        <location evidence="1 6">Cell membrane</location>
        <topology evidence="1 6">Multi-pass membrane protein</topology>
    </subcellularLocation>
</comment>
<dbReference type="InterPro" id="IPR015414">
    <property type="entry name" value="TMEM64"/>
</dbReference>
<proteinExistence type="inferred from homology"/>
<dbReference type="EMBL" id="FQZO01000003">
    <property type="protein sequence ID" value="SHJ18368.1"/>
    <property type="molecule type" value="Genomic_DNA"/>
</dbReference>
<comment type="similarity">
    <text evidence="6">Belongs to the TVP38/TMEM64 family.</text>
</comment>
<evidence type="ECO:0000259" key="7">
    <source>
        <dbReference type="Pfam" id="PF09335"/>
    </source>
</evidence>
<feature type="domain" description="VTT" evidence="7">
    <location>
        <begin position="87"/>
        <end position="205"/>
    </location>
</feature>
<dbReference type="InterPro" id="IPR032816">
    <property type="entry name" value="VTT_dom"/>
</dbReference>
<gene>
    <name evidence="8" type="ORF">SAMN05444401_2411</name>
</gene>
<keyword evidence="4 6" id="KW-1133">Transmembrane helix</keyword>
<evidence type="ECO:0000256" key="6">
    <source>
        <dbReference type="RuleBase" id="RU366058"/>
    </source>
</evidence>
<dbReference type="STRING" id="1121298.SAMN05444401_2411"/>
<evidence type="ECO:0000313" key="9">
    <source>
        <dbReference type="Proteomes" id="UP000184080"/>
    </source>
</evidence>
<dbReference type="AlphaFoldDB" id="A0A1M6H815"/>
<sequence>MFEDSDGIIEKWWRKSVNIKQWIKKYGNYMVMPILIIITLILCYKYRSYIYLMNNPEELKEFISSFGYYGVIVFLLFQVLQVVIFFIPGEVMQVAGGWIYGTLGASGLSIIGINIASIFVFLISRKFGRPFVEKVVAKKQLDNIEKALSSKRLNLIVFLIYFLPGIPKDSSIFVCGISKISLKDFLIYSTLGRIPALVFSCYLGSSMISQNKVIIILLVSVVAIFGLIGLFKGEYLLKKLVKN</sequence>
<keyword evidence="5 6" id="KW-0472">Membrane</keyword>
<evidence type="ECO:0000256" key="5">
    <source>
        <dbReference type="ARBA" id="ARBA00023136"/>
    </source>
</evidence>
<name>A0A1M6H815_9CLOT</name>
<keyword evidence="3 6" id="KW-0812">Transmembrane</keyword>
<evidence type="ECO:0000256" key="1">
    <source>
        <dbReference type="ARBA" id="ARBA00004651"/>
    </source>
</evidence>
<dbReference type="PANTHER" id="PTHR12677:SF59">
    <property type="entry name" value="GOLGI APPARATUS MEMBRANE PROTEIN TVP38-RELATED"/>
    <property type="match status" value="1"/>
</dbReference>
<dbReference type="Pfam" id="PF09335">
    <property type="entry name" value="VTT_dom"/>
    <property type="match status" value="1"/>
</dbReference>
<evidence type="ECO:0000256" key="3">
    <source>
        <dbReference type="ARBA" id="ARBA00022692"/>
    </source>
</evidence>
<keyword evidence="2 6" id="KW-1003">Cell membrane</keyword>
<evidence type="ECO:0000256" key="4">
    <source>
        <dbReference type="ARBA" id="ARBA00022989"/>
    </source>
</evidence>
<accession>A0A1M6H815</accession>
<feature type="transmembrane region" description="Helical" evidence="6">
    <location>
        <begin position="99"/>
        <end position="123"/>
    </location>
</feature>
<evidence type="ECO:0000313" key="8">
    <source>
        <dbReference type="EMBL" id="SHJ18368.1"/>
    </source>
</evidence>
<feature type="transmembrane region" description="Helical" evidence="6">
    <location>
        <begin position="66"/>
        <end position="87"/>
    </location>
</feature>
<dbReference type="Proteomes" id="UP000184080">
    <property type="component" value="Unassembled WGS sequence"/>
</dbReference>
<reference evidence="8 9" key="1">
    <citation type="submission" date="2016-11" db="EMBL/GenBank/DDBJ databases">
        <authorList>
            <person name="Jaros S."/>
            <person name="Januszkiewicz K."/>
            <person name="Wedrychowicz H."/>
        </authorList>
    </citation>
    <scope>NUCLEOTIDE SEQUENCE [LARGE SCALE GENOMIC DNA]</scope>
    <source>
        <strain evidence="8 9">DSM 21864</strain>
    </source>
</reference>
<keyword evidence="9" id="KW-1185">Reference proteome</keyword>